<sequence length="886" mass="101336">MWFASILGVKLVKKSFLVLTFLLTFISALALSGVLHFEHADIVYPEGYEETAKLVGKIFENVRQQVIDLIGNDPGRITIILQDKGTVSNGFTNPLLHKTITLYTWPPESWISFELPLGDWYTYLIIHEFTHMVHLTYQDWFTKLVSIIMGFPYLPQMNGPFGEGTTVFAESSFSKNSGRLNNPYVSDGLYYYAIQNFPSFTYKEIMPPDDFRGGQLYYNFTAGFYKYLVDTYGLEKMKKYIALTSTILPDIKIGLKYKDSFEKVFGKPFDELYTDWIRSLMKLNYSEGDLIYKVPNTKIYKLDLLGEKLAVYSVEFGPATSYVGSVNPRLVFLSKDGKEQGSKTVIALDIKYDKDKTYVLTKGENFGKYENQIWDFTSNKLIAKGNISAFDVDNGNVYIARYDAKKMKTTISGKSLELLIDKYVTYMDVNNGKLAMLTSDYQIIVYDLATKNTVVLEDDAMKGPYLRFWGNGLLFTRVDGKYLNPYYYDLTEGKLYKLGENLLVYDFVVDKDELYYVSYIPYSVNTGTGVYRIKAQKQEADLVRYKPEFKFQDKKYQYGSEIAFRIQKMTEPLTWIPIYEYDIENDIRRGYIIFTFGNIENDTFLVLTPVFDFILTDTSFDMTYSQYVGWLTMKDNYQLFVSYYYPTNDYNLTGMLRLGGFSLSPITDVYSYLTFSFKTRNIGLLDSVFSLFTATSPAVYLNNIGFGLLLSSYAFGMPYNVQVFGLLSNDKLEDLFNPEKIKSNFFIAGLVDVALTKSTTFEGKVTLSLNLPEKAIYDISIASTLFTDNAFLFGNAIYLRNSGITLGVTNPSVETILQHGIYTHFFVEMYTQGLKLYPSVGVFAPFSELTKPAGESQEFLFYLGLNSSPHGFPLSLFSLNLQTEGY</sequence>
<proteinExistence type="predicted"/>
<dbReference type="SUPFAM" id="SSF69304">
    <property type="entry name" value="Tricorn protease N-terminal domain"/>
    <property type="match status" value="1"/>
</dbReference>
<organism evidence="2">
    <name type="scientific">Fervidobacterium pennivorans</name>
    <dbReference type="NCBI Taxonomy" id="93466"/>
    <lineage>
        <taxon>Bacteria</taxon>
        <taxon>Thermotogati</taxon>
        <taxon>Thermotogota</taxon>
        <taxon>Thermotogae</taxon>
        <taxon>Thermotogales</taxon>
        <taxon>Fervidobacteriaceae</taxon>
        <taxon>Fervidobacterium</taxon>
    </lineage>
</organism>
<dbReference type="AlphaFoldDB" id="A0A7C4RY58"/>
<reference evidence="2" key="1">
    <citation type="journal article" date="2020" name="mSystems">
        <title>Genome- and Community-Level Interaction Insights into Carbon Utilization and Element Cycling Functions of Hydrothermarchaeota in Hydrothermal Sediment.</title>
        <authorList>
            <person name="Zhou Z."/>
            <person name="Liu Y."/>
            <person name="Xu W."/>
            <person name="Pan J."/>
            <person name="Luo Z.H."/>
            <person name="Li M."/>
        </authorList>
    </citation>
    <scope>NUCLEOTIDE SEQUENCE [LARGE SCALE GENOMIC DNA]</scope>
    <source>
        <strain evidence="2">SpSt-604</strain>
        <strain evidence="1">SpSt-640</strain>
    </source>
</reference>
<name>A0A7C4RY58_FERPE</name>
<gene>
    <name evidence="2" type="ORF">ENT72_01355</name>
    <name evidence="1" type="ORF">ENU12_04055</name>
</gene>
<dbReference type="EMBL" id="DSZT01000042">
    <property type="protein sequence ID" value="HGU41561.1"/>
    <property type="molecule type" value="Genomic_DNA"/>
</dbReference>
<dbReference type="EMBL" id="DTBH01000091">
    <property type="protein sequence ID" value="HGQ77084.1"/>
    <property type="molecule type" value="Genomic_DNA"/>
</dbReference>
<accession>A0A7C4RY58</accession>
<comment type="caution">
    <text evidence="2">The sequence shown here is derived from an EMBL/GenBank/DDBJ whole genome shotgun (WGS) entry which is preliminary data.</text>
</comment>
<protein>
    <submittedName>
        <fullName evidence="2">Uncharacterized protein</fullName>
    </submittedName>
</protein>
<evidence type="ECO:0000313" key="1">
    <source>
        <dbReference type="EMBL" id="HGQ77084.1"/>
    </source>
</evidence>
<evidence type="ECO:0000313" key="2">
    <source>
        <dbReference type="EMBL" id="HGU41561.1"/>
    </source>
</evidence>